<comment type="caution">
    <text evidence="1">The sequence shown here is derived from an EMBL/GenBank/DDBJ whole genome shotgun (WGS) entry which is preliminary data.</text>
</comment>
<evidence type="ECO:0000313" key="2">
    <source>
        <dbReference type="Proteomes" id="UP001159427"/>
    </source>
</evidence>
<gene>
    <name evidence="1" type="ORF">PEVE_00019661</name>
</gene>
<keyword evidence="2" id="KW-1185">Reference proteome</keyword>
<name>A0ABN8M5A0_9CNID</name>
<protein>
    <submittedName>
        <fullName evidence="1">Uncharacterized protein</fullName>
    </submittedName>
</protein>
<sequence length="61" mass="6711">DKECCLSLGESTLLGDSTLGRNDHASIGVIWFYTAGPERWTCDLFFHVTSVLIGESCFVVL</sequence>
<feature type="non-terminal residue" evidence="1">
    <location>
        <position position="1"/>
    </location>
</feature>
<proteinExistence type="predicted"/>
<dbReference type="EMBL" id="CALNXI010000265">
    <property type="protein sequence ID" value="CAH3023545.1"/>
    <property type="molecule type" value="Genomic_DNA"/>
</dbReference>
<evidence type="ECO:0000313" key="1">
    <source>
        <dbReference type="EMBL" id="CAH3023545.1"/>
    </source>
</evidence>
<reference evidence="1 2" key="1">
    <citation type="submission" date="2022-05" db="EMBL/GenBank/DDBJ databases">
        <authorList>
            <consortium name="Genoscope - CEA"/>
            <person name="William W."/>
        </authorList>
    </citation>
    <scope>NUCLEOTIDE SEQUENCE [LARGE SCALE GENOMIC DNA]</scope>
</reference>
<organism evidence="1 2">
    <name type="scientific">Porites evermanni</name>
    <dbReference type="NCBI Taxonomy" id="104178"/>
    <lineage>
        <taxon>Eukaryota</taxon>
        <taxon>Metazoa</taxon>
        <taxon>Cnidaria</taxon>
        <taxon>Anthozoa</taxon>
        <taxon>Hexacorallia</taxon>
        <taxon>Scleractinia</taxon>
        <taxon>Fungiina</taxon>
        <taxon>Poritidae</taxon>
        <taxon>Porites</taxon>
    </lineage>
</organism>
<accession>A0ABN8M5A0</accession>
<dbReference type="Proteomes" id="UP001159427">
    <property type="component" value="Unassembled WGS sequence"/>
</dbReference>
<feature type="non-terminal residue" evidence="1">
    <location>
        <position position="61"/>
    </location>
</feature>